<dbReference type="Proteomes" id="UP001205311">
    <property type="component" value="Unassembled WGS sequence"/>
</dbReference>
<accession>A0ABT1HSH6</accession>
<comment type="caution">
    <text evidence="1">The sequence shown here is derived from an EMBL/GenBank/DDBJ whole genome shotgun (WGS) entry which is preliminary data.</text>
</comment>
<organism evidence="1 2">
    <name type="scientific">Streptoalloteichus tenebrarius (strain ATCC 17920 / DSM 40477 / JCM 4838 / CBS 697.72 / NBRC 16177 / NCIMB 11028 / NRRL B-12390 / A12253. 1 / ISP 5477)</name>
    <name type="common">Streptomyces tenebrarius</name>
    <dbReference type="NCBI Taxonomy" id="1933"/>
    <lineage>
        <taxon>Bacteria</taxon>
        <taxon>Bacillati</taxon>
        <taxon>Actinomycetota</taxon>
        <taxon>Actinomycetes</taxon>
        <taxon>Pseudonocardiales</taxon>
        <taxon>Pseudonocardiaceae</taxon>
        <taxon>Streptoalloteichus</taxon>
    </lineage>
</organism>
<gene>
    <name evidence="1" type="ORF">LX15_002176</name>
</gene>
<sequence>MSAFVRRAALNAVRWDEEKVTHEPTALQNAVSRIKDRLRV</sequence>
<proteinExistence type="predicted"/>
<keyword evidence="2" id="KW-1185">Reference proteome</keyword>
<protein>
    <submittedName>
        <fullName evidence="1">Uncharacterized protein</fullName>
    </submittedName>
</protein>
<reference evidence="1 2" key="1">
    <citation type="submission" date="2022-06" db="EMBL/GenBank/DDBJ databases">
        <title>Genomic Encyclopedia of Archaeal and Bacterial Type Strains, Phase II (KMG-II): from individual species to whole genera.</title>
        <authorList>
            <person name="Goeker M."/>
        </authorList>
    </citation>
    <scope>NUCLEOTIDE SEQUENCE [LARGE SCALE GENOMIC DNA]</scope>
    <source>
        <strain evidence="1 2">DSM 40477</strain>
    </source>
</reference>
<evidence type="ECO:0000313" key="2">
    <source>
        <dbReference type="Proteomes" id="UP001205311"/>
    </source>
</evidence>
<name>A0ABT1HSH6_STRSD</name>
<dbReference type="RefSeq" id="WP_301304350.1">
    <property type="nucleotide sequence ID" value="NZ_JAMTCP010000008.1"/>
</dbReference>
<dbReference type="EMBL" id="JAMTCP010000008">
    <property type="protein sequence ID" value="MCP2258482.1"/>
    <property type="molecule type" value="Genomic_DNA"/>
</dbReference>
<evidence type="ECO:0000313" key="1">
    <source>
        <dbReference type="EMBL" id="MCP2258482.1"/>
    </source>
</evidence>